<evidence type="ECO:0000256" key="13">
    <source>
        <dbReference type="PIRSR" id="PIRSR037947-1"/>
    </source>
</evidence>
<dbReference type="GO" id="GO:1990075">
    <property type="term" value="C:periciliary membrane compartment"/>
    <property type="evidence" value="ECO:0007669"/>
    <property type="project" value="TreeGrafter"/>
</dbReference>
<evidence type="ECO:0000256" key="10">
    <source>
        <dbReference type="ARBA" id="ARBA00023139"/>
    </source>
</evidence>
<dbReference type="Gene3D" id="2.160.20.70">
    <property type="match status" value="1"/>
</dbReference>
<dbReference type="PANTHER" id="PTHR15440">
    <property type="entry name" value="XRP2 PROTEIN"/>
    <property type="match status" value="1"/>
</dbReference>
<dbReference type="Proteomes" id="UP001347796">
    <property type="component" value="Unassembled WGS sequence"/>
</dbReference>
<dbReference type="Pfam" id="PF07986">
    <property type="entry name" value="TBCC"/>
    <property type="match status" value="1"/>
</dbReference>
<accession>A0AAN8IYJ7</accession>
<comment type="function">
    <text evidence="12">Acts as a GTPase-activating protein (GAP) for tubulin in concert with tubulin-specific chaperone C, but does not enhance tubulin heterodimerization.</text>
</comment>
<dbReference type="InterPro" id="IPR006599">
    <property type="entry name" value="CARP_motif"/>
</dbReference>
<dbReference type="SUPFAM" id="SSF69340">
    <property type="entry name" value="C-terminal domain of adenylylcyclase associated protein"/>
    <property type="match status" value="1"/>
</dbReference>
<dbReference type="PIRSF" id="PIRSF037947">
    <property type="entry name" value="Protein_XRP2"/>
    <property type="match status" value="1"/>
</dbReference>
<dbReference type="GO" id="GO:0005525">
    <property type="term" value="F:GTP binding"/>
    <property type="evidence" value="ECO:0007669"/>
    <property type="project" value="UniProtKB-UniRule"/>
</dbReference>
<dbReference type="GO" id="GO:0005929">
    <property type="term" value="C:cilium"/>
    <property type="evidence" value="ECO:0007669"/>
    <property type="project" value="TreeGrafter"/>
</dbReference>
<evidence type="ECO:0000256" key="9">
    <source>
        <dbReference type="ARBA" id="ARBA00023136"/>
    </source>
</evidence>
<evidence type="ECO:0000259" key="14">
    <source>
        <dbReference type="PROSITE" id="PS51329"/>
    </source>
</evidence>
<keyword evidence="11" id="KW-0449">Lipoprotein</keyword>
<dbReference type="FunFam" id="2.160.20.70:FF:000004">
    <property type="entry name" value="Protein XRP2"/>
    <property type="match status" value="1"/>
</dbReference>
<dbReference type="PROSITE" id="PS51329">
    <property type="entry name" value="C_CAP_COFACTOR_C"/>
    <property type="match status" value="1"/>
</dbReference>
<dbReference type="Gene3D" id="3.30.70.141">
    <property type="entry name" value="Nucleoside diphosphate kinase-like domain"/>
    <property type="match status" value="1"/>
</dbReference>
<feature type="binding site" evidence="13">
    <location>
        <begin position="81"/>
        <end position="84"/>
    </location>
    <ligand>
        <name>GTP</name>
        <dbReference type="ChEBI" id="CHEBI:37565"/>
    </ligand>
</feature>
<keyword evidence="10" id="KW-0564">Palmitate</keyword>
<keyword evidence="9" id="KW-0472">Membrane</keyword>
<proteinExistence type="inferred from homology"/>
<evidence type="ECO:0000313" key="16">
    <source>
        <dbReference type="Proteomes" id="UP001347796"/>
    </source>
</evidence>
<evidence type="ECO:0000256" key="5">
    <source>
        <dbReference type="ARBA" id="ARBA00022475"/>
    </source>
</evidence>
<dbReference type="GO" id="GO:0005096">
    <property type="term" value="F:GTPase activator activity"/>
    <property type="evidence" value="ECO:0007669"/>
    <property type="project" value="UniProtKB-UniRule"/>
</dbReference>
<dbReference type="GO" id="GO:0006892">
    <property type="term" value="P:post-Golgi vesicle-mediated transport"/>
    <property type="evidence" value="ECO:0007669"/>
    <property type="project" value="TreeGrafter"/>
</dbReference>
<evidence type="ECO:0000256" key="1">
    <source>
        <dbReference type="ARBA" id="ARBA00004342"/>
    </source>
</evidence>
<reference evidence="15 16" key="1">
    <citation type="submission" date="2024-01" db="EMBL/GenBank/DDBJ databases">
        <title>The genome of the rayed Mediterranean limpet Patella caerulea (Linnaeus, 1758).</title>
        <authorList>
            <person name="Anh-Thu Weber A."/>
            <person name="Halstead-Nussloch G."/>
        </authorList>
    </citation>
    <scope>NUCLEOTIDE SEQUENCE [LARGE SCALE GENOMIC DNA]</scope>
    <source>
        <strain evidence="15">AATW-2023a</strain>
        <tissue evidence="15">Whole specimen</tissue>
    </source>
</reference>
<keyword evidence="7 12" id="KW-0547">Nucleotide-binding</keyword>
<feature type="domain" description="C-CAP/cofactor C-like" evidence="14">
    <location>
        <begin position="1"/>
        <end position="145"/>
    </location>
</feature>
<dbReference type="InterPro" id="IPR016098">
    <property type="entry name" value="CAP/MinC_C"/>
</dbReference>
<dbReference type="InterPro" id="IPR036223">
    <property type="entry name" value="CAP_C_sf"/>
</dbReference>
<comment type="subcellular location">
    <subcellularLocation>
        <location evidence="1">Cell membrane</location>
        <topology evidence="1">Lipid-anchor</topology>
        <orientation evidence="1">Cytoplasmic side</orientation>
    </subcellularLocation>
</comment>
<comment type="caution">
    <text evidence="15">The sequence shown here is derived from an EMBL/GenBank/DDBJ whole genome shotgun (WGS) entry which is preliminary data.</text>
</comment>
<keyword evidence="6" id="KW-0519">Myristate</keyword>
<dbReference type="InterPro" id="IPR017901">
    <property type="entry name" value="C-CAP_CF_C-like"/>
</dbReference>
<comment type="similarity">
    <text evidence="2 12">Belongs to the TBCC family.</text>
</comment>
<name>A0AAN8IYJ7_PATCE</name>
<dbReference type="InterPro" id="IPR039093">
    <property type="entry name" value="XRP2"/>
</dbReference>
<keyword evidence="8 12" id="KW-0342">GTP-binding</keyword>
<dbReference type="InterPro" id="IPR036850">
    <property type="entry name" value="NDK-like_dom_sf"/>
</dbReference>
<evidence type="ECO:0000256" key="11">
    <source>
        <dbReference type="ARBA" id="ARBA00023288"/>
    </source>
</evidence>
<keyword evidence="4 12" id="KW-0343">GTPase activation</keyword>
<keyword evidence="16" id="KW-1185">Reference proteome</keyword>
<sequence length="316" mass="34929">MNVQDFIIDGVKNETVGRLPGVVNGQQMVIQNCENCNIYIFDHTNTLTIDDCTDCNIFLGPVKTSVFIRDCKNCNFAVACQQFRTRDCSQVSVYLSCGTQPIIESSTGMKFGCLQYNYPELKDQFKAAGLSIYNNNWSNIHDFTPVPGENNFGLMAEDVIVDCSLIPTTEQFSTVEVTSDKNTSLVPYTSGSRRKTSDESCLVVFFKDDATDTRAEMFTESLIRNGSFILAQTKEVPMQAADAQRVFGSDVYSKAVGKGEVIGLEINGTGCIKFCQDVIADLLKDSPGVVFVSQNQAAATQNIDNFYNFANMQMEI</sequence>
<dbReference type="SMART" id="SM00673">
    <property type="entry name" value="CARP"/>
    <property type="match status" value="2"/>
</dbReference>
<evidence type="ECO:0000256" key="3">
    <source>
        <dbReference type="ARBA" id="ARBA00015771"/>
    </source>
</evidence>
<gene>
    <name evidence="15" type="ORF">SNE40_020422</name>
</gene>
<evidence type="ECO:0000256" key="4">
    <source>
        <dbReference type="ARBA" id="ARBA00022468"/>
    </source>
</evidence>
<dbReference type="InterPro" id="IPR012945">
    <property type="entry name" value="Tubulin-bd_cofactor_C_dom"/>
</dbReference>
<evidence type="ECO:0000256" key="2">
    <source>
        <dbReference type="ARBA" id="ARBA00008848"/>
    </source>
</evidence>
<evidence type="ECO:0000313" key="15">
    <source>
        <dbReference type="EMBL" id="KAK6169350.1"/>
    </source>
</evidence>
<dbReference type="EMBL" id="JAZGQO010000015">
    <property type="protein sequence ID" value="KAK6169350.1"/>
    <property type="molecule type" value="Genomic_DNA"/>
</dbReference>
<evidence type="ECO:0000256" key="8">
    <source>
        <dbReference type="ARBA" id="ARBA00023134"/>
    </source>
</evidence>
<evidence type="ECO:0000256" key="6">
    <source>
        <dbReference type="ARBA" id="ARBA00022707"/>
    </source>
</evidence>
<protein>
    <recommendedName>
        <fullName evidence="3 12">Protein XRP2</fullName>
    </recommendedName>
</protein>
<evidence type="ECO:0000256" key="7">
    <source>
        <dbReference type="ARBA" id="ARBA00022741"/>
    </source>
</evidence>
<keyword evidence="5" id="KW-1003">Cell membrane</keyword>
<evidence type="ECO:0000256" key="12">
    <source>
        <dbReference type="PIRNR" id="PIRNR037947"/>
    </source>
</evidence>
<dbReference type="AlphaFoldDB" id="A0AAN8IYJ7"/>
<organism evidence="15 16">
    <name type="scientific">Patella caerulea</name>
    <name type="common">Rayed Mediterranean limpet</name>
    <dbReference type="NCBI Taxonomy" id="87958"/>
    <lineage>
        <taxon>Eukaryota</taxon>
        <taxon>Metazoa</taxon>
        <taxon>Spiralia</taxon>
        <taxon>Lophotrochozoa</taxon>
        <taxon>Mollusca</taxon>
        <taxon>Gastropoda</taxon>
        <taxon>Patellogastropoda</taxon>
        <taxon>Patelloidea</taxon>
        <taxon>Patellidae</taxon>
        <taxon>Patella</taxon>
    </lineage>
</organism>
<dbReference type="PANTHER" id="PTHR15440:SF0">
    <property type="entry name" value="PROTEIN XRP2"/>
    <property type="match status" value="1"/>
</dbReference>